<dbReference type="RefSeq" id="WP_149567054.1">
    <property type="nucleotide sequence ID" value="NZ_CP035807.1"/>
</dbReference>
<name>A0A5C1QAH1_9SPIO</name>
<accession>A0A5C1QAH1</accession>
<reference evidence="1 2" key="1">
    <citation type="submission" date="2019-02" db="EMBL/GenBank/DDBJ databases">
        <authorList>
            <person name="Fomenkov A."/>
            <person name="Dubinina G."/>
            <person name="Grabovich M."/>
            <person name="Vincze T."/>
            <person name="Roberts R.J."/>
        </authorList>
    </citation>
    <scope>NUCLEOTIDE SEQUENCE [LARGE SCALE GENOMIC DNA]</scope>
    <source>
        <strain evidence="1 2">P</strain>
    </source>
</reference>
<keyword evidence="2" id="KW-1185">Reference proteome</keyword>
<dbReference type="Proteomes" id="UP000323824">
    <property type="component" value="Chromosome"/>
</dbReference>
<organism evidence="1 2">
    <name type="scientific">Thiospirochaeta perfilievii</name>
    <dbReference type="NCBI Taxonomy" id="252967"/>
    <lineage>
        <taxon>Bacteria</taxon>
        <taxon>Pseudomonadati</taxon>
        <taxon>Spirochaetota</taxon>
        <taxon>Spirochaetia</taxon>
        <taxon>Spirochaetales</taxon>
        <taxon>Spirochaetaceae</taxon>
        <taxon>Thiospirochaeta</taxon>
    </lineage>
</organism>
<protein>
    <submittedName>
        <fullName evidence="1">Uncharacterized protein</fullName>
    </submittedName>
</protein>
<sequence length="134" mass="16033">MKKYLLILLVQVIFIINADESVKKSWSVEWGALEGKNLSLSNKILLNIIPTYFRDNIDTELYHFLDDVESKEVHKMIVRNRITELQQELSLKYISKDKLFFETKRDEKKYNKLVEDIEKLRVDIKKTKAWILEN</sequence>
<dbReference type="KEGG" id="sper:EW093_03470"/>
<proteinExistence type="predicted"/>
<evidence type="ECO:0000313" key="1">
    <source>
        <dbReference type="EMBL" id="QEN03796.1"/>
    </source>
</evidence>
<evidence type="ECO:0000313" key="2">
    <source>
        <dbReference type="Proteomes" id="UP000323824"/>
    </source>
</evidence>
<gene>
    <name evidence="1" type="ORF">EW093_03470</name>
</gene>
<dbReference type="AlphaFoldDB" id="A0A5C1QAH1"/>
<reference evidence="1 2" key="2">
    <citation type="submission" date="2019-09" db="EMBL/GenBank/DDBJ databases">
        <title>Complete Genome Sequence and Methylome Analysis of free living Spirochaetas.</title>
        <authorList>
            <person name="Leshcheva N."/>
            <person name="Mikheeva N."/>
        </authorList>
    </citation>
    <scope>NUCLEOTIDE SEQUENCE [LARGE SCALE GENOMIC DNA]</scope>
    <source>
        <strain evidence="1 2">P</strain>
    </source>
</reference>
<dbReference type="EMBL" id="CP035807">
    <property type="protein sequence ID" value="QEN03796.1"/>
    <property type="molecule type" value="Genomic_DNA"/>
</dbReference>